<dbReference type="Gene3D" id="3.30.420.10">
    <property type="entry name" value="Ribonuclease H-like superfamily/Ribonuclease H"/>
    <property type="match status" value="1"/>
</dbReference>
<sequence>MNSSLNTFNNVEQNCITIRKTLDMPTPKTFAIVRYSAELPKINLKACHRKYIKRTEGKTSSHKYIVPFSENRTKIGETFGKSVTTIGSWIDRYETKRNLYKEKLVKIVYNKFGVSKRQWIVELFKKQPMLHLDEASLEYFCAFGDKISASSISLALNEVGMTYKVIERRAKEIRFNDVMRFCDEMEQINWSCEQSVFLVVSLNGDDMLRKRGFGNKGERFATEDDIVYQYPGQHSIWVLDGARIHCSPDFIHFLKSMGIIPIFLPAYCPFLNPIDVQQGSPLKDQFNNAILELLNKRQLEKLKEKWWKNDEMQNKCDKPEDQSDGISIQNIGGVFIVIFVGIGLACATLVFEYWYYKYRKSSKILVVNHEKKLGVVSMNESPQQTFVQMCTCNNSSFITRRPETNKKVIK</sequence>
<evidence type="ECO:0000256" key="1">
    <source>
        <dbReference type="SAM" id="Phobius"/>
    </source>
</evidence>
<dbReference type="SUPFAM" id="SSF53850">
    <property type="entry name" value="Periplasmic binding protein-like II"/>
    <property type="match status" value="1"/>
</dbReference>
<gene>
    <name evidence="2" type="primary">CSON004840</name>
</gene>
<dbReference type="EMBL" id="UFQT01000198">
    <property type="protein sequence ID" value="SSX21584.1"/>
    <property type="molecule type" value="Genomic_DNA"/>
</dbReference>
<accession>A0A336K8E8</accession>
<dbReference type="GO" id="GO:0003676">
    <property type="term" value="F:nucleic acid binding"/>
    <property type="evidence" value="ECO:0007669"/>
    <property type="project" value="InterPro"/>
</dbReference>
<reference evidence="2" key="1">
    <citation type="submission" date="2018-04" db="EMBL/GenBank/DDBJ databases">
        <authorList>
            <person name="Go L.Y."/>
            <person name="Mitchell J.A."/>
        </authorList>
    </citation>
    <scope>NUCLEOTIDE SEQUENCE</scope>
    <source>
        <tissue evidence="2">Whole organism</tissue>
    </source>
</reference>
<organism evidence="2">
    <name type="scientific">Culicoides sonorensis</name>
    <name type="common">Biting midge</name>
    <dbReference type="NCBI Taxonomy" id="179676"/>
    <lineage>
        <taxon>Eukaryota</taxon>
        <taxon>Metazoa</taxon>
        <taxon>Ecdysozoa</taxon>
        <taxon>Arthropoda</taxon>
        <taxon>Hexapoda</taxon>
        <taxon>Insecta</taxon>
        <taxon>Pterygota</taxon>
        <taxon>Neoptera</taxon>
        <taxon>Endopterygota</taxon>
        <taxon>Diptera</taxon>
        <taxon>Nematocera</taxon>
        <taxon>Chironomoidea</taxon>
        <taxon>Ceratopogonidae</taxon>
        <taxon>Ceratopogoninae</taxon>
        <taxon>Culicoides</taxon>
        <taxon>Monoculicoides</taxon>
    </lineage>
</organism>
<keyword evidence="1" id="KW-1133">Transmembrane helix</keyword>
<dbReference type="PANTHER" id="PTHR18966">
    <property type="entry name" value="IONOTROPIC GLUTAMATE RECEPTOR"/>
    <property type="match status" value="1"/>
</dbReference>
<feature type="transmembrane region" description="Helical" evidence="1">
    <location>
        <begin position="331"/>
        <end position="355"/>
    </location>
</feature>
<evidence type="ECO:0000313" key="3">
    <source>
        <dbReference type="EMBL" id="SSX21584.1"/>
    </source>
</evidence>
<dbReference type="VEuPathDB" id="VectorBase:CSON004840"/>
<keyword evidence="1" id="KW-0472">Membrane</keyword>
<evidence type="ECO:0000313" key="2">
    <source>
        <dbReference type="EMBL" id="SSX01204.1"/>
    </source>
</evidence>
<dbReference type="EMBL" id="UFQS01000198">
    <property type="protein sequence ID" value="SSX01204.1"/>
    <property type="molecule type" value="Genomic_DNA"/>
</dbReference>
<keyword evidence="1" id="KW-0812">Transmembrane</keyword>
<proteinExistence type="predicted"/>
<name>A0A336K8E8_CULSO</name>
<dbReference type="InterPro" id="IPR036397">
    <property type="entry name" value="RNaseH_sf"/>
</dbReference>
<protein>
    <submittedName>
        <fullName evidence="2">CSON004840 protein</fullName>
    </submittedName>
</protein>
<dbReference type="AlphaFoldDB" id="A0A336K8E8"/>
<dbReference type="InterPro" id="IPR015683">
    <property type="entry name" value="Ionotropic_Glu_rcpt"/>
</dbReference>
<reference evidence="3" key="2">
    <citation type="submission" date="2018-07" db="EMBL/GenBank/DDBJ databases">
        <authorList>
            <person name="Quirk P.G."/>
            <person name="Krulwich T.A."/>
        </authorList>
    </citation>
    <scope>NUCLEOTIDE SEQUENCE</scope>
</reference>